<reference evidence="3 4" key="1">
    <citation type="submission" date="2019-12" db="EMBL/GenBank/DDBJ databases">
        <authorList>
            <person name="Lee S.D."/>
        </authorList>
    </citation>
    <scope>NUCLEOTIDE SEQUENCE [LARGE SCALE GENOMIC DNA]</scope>
    <source>
        <strain evidence="3 4">GH3-10</strain>
    </source>
</reference>
<accession>A0A844XA74</accession>
<comment type="caution">
    <text evidence="3">The sequence shown here is derived from an EMBL/GenBank/DDBJ whole genome shotgun (WGS) entry which is preliminary data.</text>
</comment>
<gene>
    <name evidence="3" type="ORF">GRF63_02905</name>
</gene>
<feature type="domain" description="Fumarylacetoacetase-like C-terminal" evidence="2">
    <location>
        <begin position="73"/>
        <end position="245"/>
    </location>
</feature>
<sequence length="259" mass="27657">MPLQDYQSELEQALFEAGTGSQVELPQRSLDADQAYAIQRGVAARGASPVKAWKLGLTSQGSRDAFGAAEPLVGRLPAAAISTQDKTIAFAPPEMYAEAEVVFEMGEDLAPKAGAYTREDLVPAIRAIHAGIEIVRSRFVTTDLPLPLLIADNVMGHALVLGQKLTDGWDDTFADMPVSLTRNGDEVAEGATSLVMGNPLDAVVWLANWLRDKEGETLRKGQLIASGTCTGATQIYNDDVIHIDFGGATMARVSVCNDQ</sequence>
<protein>
    <recommendedName>
        <fullName evidence="2">Fumarylacetoacetase-like C-terminal domain-containing protein</fullName>
    </recommendedName>
</protein>
<dbReference type="InterPro" id="IPR036663">
    <property type="entry name" value="Fumarylacetoacetase_C_sf"/>
</dbReference>
<proteinExistence type="predicted"/>
<dbReference type="PANTHER" id="PTHR30143">
    <property type="entry name" value="ACID HYDRATASE"/>
    <property type="match status" value="1"/>
</dbReference>
<dbReference type="SUPFAM" id="SSF56529">
    <property type="entry name" value="FAH"/>
    <property type="match status" value="1"/>
</dbReference>
<keyword evidence="1" id="KW-0456">Lyase</keyword>
<dbReference type="Gene3D" id="3.90.850.10">
    <property type="entry name" value="Fumarylacetoacetase-like, C-terminal domain"/>
    <property type="match status" value="1"/>
</dbReference>
<dbReference type="PANTHER" id="PTHR30143:SF0">
    <property type="entry name" value="2-KETO-4-PENTENOATE HYDRATASE"/>
    <property type="match status" value="1"/>
</dbReference>
<dbReference type="GO" id="GO:0008684">
    <property type="term" value="F:2-oxopent-4-enoate hydratase activity"/>
    <property type="evidence" value="ECO:0007669"/>
    <property type="project" value="TreeGrafter"/>
</dbReference>
<dbReference type="GO" id="GO:0005737">
    <property type="term" value="C:cytoplasm"/>
    <property type="evidence" value="ECO:0007669"/>
    <property type="project" value="TreeGrafter"/>
</dbReference>
<dbReference type="InterPro" id="IPR011234">
    <property type="entry name" value="Fumarylacetoacetase-like_C"/>
</dbReference>
<name>A0A844XA74_9SPHN</name>
<organism evidence="3 4">
    <name type="scientific">Aurantiacibacter rhizosphaerae</name>
    <dbReference type="NCBI Taxonomy" id="2691582"/>
    <lineage>
        <taxon>Bacteria</taxon>
        <taxon>Pseudomonadati</taxon>
        <taxon>Pseudomonadota</taxon>
        <taxon>Alphaproteobacteria</taxon>
        <taxon>Sphingomonadales</taxon>
        <taxon>Erythrobacteraceae</taxon>
        <taxon>Aurantiacibacter</taxon>
    </lineage>
</organism>
<evidence type="ECO:0000259" key="2">
    <source>
        <dbReference type="Pfam" id="PF01557"/>
    </source>
</evidence>
<dbReference type="AlphaFoldDB" id="A0A844XA74"/>
<reference evidence="3 4" key="2">
    <citation type="submission" date="2020-02" db="EMBL/GenBank/DDBJ databases">
        <title>Erythrobacter dongmakensis sp. nov., isolated from a tidal mudflat.</title>
        <authorList>
            <person name="Kim I.S."/>
        </authorList>
    </citation>
    <scope>NUCLEOTIDE SEQUENCE [LARGE SCALE GENOMIC DNA]</scope>
    <source>
        <strain evidence="3 4">GH3-10</strain>
    </source>
</reference>
<dbReference type="InterPro" id="IPR050772">
    <property type="entry name" value="Hydratase-Decarb/MhpD_sf"/>
</dbReference>
<evidence type="ECO:0000256" key="1">
    <source>
        <dbReference type="ARBA" id="ARBA00023239"/>
    </source>
</evidence>
<dbReference type="Proteomes" id="UP000461409">
    <property type="component" value="Unassembled WGS sequence"/>
</dbReference>
<evidence type="ECO:0000313" key="3">
    <source>
        <dbReference type="EMBL" id="MWV26846.1"/>
    </source>
</evidence>
<evidence type="ECO:0000313" key="4">
    <source>
        <dbReference type="Proteomes" id="UP000461409"/>
    </source>
</evidence>
<dbReference type="EMBL" id="WUBR01000001">
    <property type="protein sequence ID" value="MWV26846.1"/>
    <property type="molecule type" value="Genomic_DNA"/>
</dbReference>
<dbReference type="Pfam" id="PF01557">
    <property type="entry name" value="FAA_hydrolase"/>
    <property type="match status" value="1"/>
</dbReference>
<keyword evidence="4" id="KW-1185">Reference proteome</keyword>